<accession>A0A6N2AL88</accession>
<organism evidence="3">
    <name type="scientific">Solanum chilense</name>
    <name type="common">Tomato</name>
    <name type="synonym">Lycopersicon chilense</name>
    <dbReference type="NCBI Taxonomy" id="4083"/>
    <lineage>
        <taxon>Eukaryota</taxon>
        <taxon>Viridiplantae</taxon>
        <taxon>Streptophyta</taxon>
        <taxon>Embryophyta</taxon>
        <taxon>Tracheophyta</taxon>
        <taxon>Spermatophyta</taxon>
        <taxon>Magnoliopsida</taxon>
        <taxon>eudicotyledons</taxon>
        <taxon>Gunneridae</taxon>
        <taxon>Pentapetalae</taxon>
        <taxon>asterids</taxon>
        <taxon>lamiids</taxon>
        <taxon>Solanales</taxon>
        <taxon>Solanaceae</taxon>
        <taxon>Solanoideae</taxon>
        <taxon>Solaneae</taxon>
        <taxon>Solanum</taxon>
        <taxon>Solanum subgen. Lycopersicon</taxon>
    </lineage>
</organism>
<dbReference type="AlphaFoldDB" id="A0A6N2AL88"/>
<feature type="coiled-coil region" evidence="1">
    <location>
        <begin position="13"/>
        <end position="82"/>
    </location>
</feature>
<protein>
    <submittedName>
        <fullName evidence="3">Uncharacterized protein</fullName>
    </submittedName>
</protein>
<evidence type="ECO:0000313" key="3">
    <source>
        <dbReference type="EMBL" id="TMW83237.1"/>
    </source>
</evidence>
<proteinExistence type="predicted"/>
<sequence length="249" mass="28585">MDKGKNIQMELTGEELQRKIEQITLEIQEANEKWLRVDMTTAIYKVATMTLDEDVASQMKRKKDIEMETEDLREKIRLHERKDDHSEEKNKAFHSNMIDKLRKMGEKYPVYEQGDKSGPNNAHPEATEENDDEEIIYKHPFLGTLKLICVDQKLADHPYFTRSKGPTDFFPSQSSDKGKAVMGDVNEDVSLIDVVVAQRTIADQNEFILQLMMQQIAEMRVEMQRRHDLPPPGFAANVADGGIQSTSLC</sequence>
<name>A0A6N2AL88_SOLCI</name>
<dbReference type="EMBL" id="RXGB01012828">
    <property type="protein sequence ID" value="TMW83237.1"/>
    <property type="molecule type" value="Genomic_DNA"/>
</dbReference>
<gene>
    <name evidence="3" type="ORF">EJD97_002420</name>
</gene>
<feature type="region of interest" description="Disordered" evidence="2">
    <location>
        <begin position="110"/>
        <end position="131"/>
    </location>
</feature>
<comment type="caution">
    <text evidence="3">The sequence shown here is derived from an EMBL/GenBank/DDBJ whole genome shotgun (WGS) entry which is preliminary data.</text>
</comment>
<evidence type="ECO:0000256" key="2">
    <source>
        <dbReference type="SAM" id="MobiDB-lite"/>
    </source>
</evidence>
<keyword evidence="1" id="KW-0175">Coiled coil</keyword>
<evidence type="ECO:0000256" key="1">
    <source>
        <dbReference type="SAM" id="Coils"/>
    </source>
</evidence>
<reference evidence="3" key="1">
    <citation type="submission" date="2019-05" db="EMBL/GenBank/DDBJ databases">
        <title>The de novo reference genome and transcriptome assemblies of the wild tomato species Solanum chilense.</title>
        <authorList>
            <person name="Stam R."/>
            <person name="Nosenko T."/>
            <person name="Hoerger A.C."/>
            <person name="Stephan W."/>
            <person name="Seidel M.A."/>
            <person name="Kuhn J.M.M."/>
            <person name="Haberer G."/>
            <person name="Tellier A."/>
        </authorList>
    </citation>
    <scope>NUCLEOTIDE SEQUENCE</scope>
    <source>
        <tissue evidence="3">Mature leaves</tissue>
    </source>
</reference>